<feature type="compositionally biased region" description="Polar residues" evidence="1">
    <location>
        <begin position="26"/>
        <end position="37"/>
    </location>
</feature>
<dbReference type="Proteomes" id="UP000765509">
    <property type="component" value="Unassembled WGS sequence"/>
</dbReference>
<feature type="region of interest" description="Disordered" evidence="1">
    <location>
        <begin position="1"/>
        <end position="37"/>
    </location>
</feature>
<proteinExistence type="predicted"/>
<organism evidence="2 3">
    <name type="scientific">Austropuccinia psidii MF-1</name>
    <dbReference type="NCBI Taxonomy" id="1389203"/>
    <lineage>
        <taxon>Eukaryota</taxon>
        <taxon>Fungi</taxon>
        <taxon>Dikarya</taxon>
        <taxon>Basidiomycota</taxon>
        <taxon>Pucciniomycotina</taxon>
        <taxon>Pucciniomycetes</taxon>
        <taxon>Pucciniales</taxon>
        <taxon>Sphaerophragmiaceae</taxon>
        <taxon>Austropuccinia</taxon>
    </lineage>
</organism>
<sequence length="285" mass="31432">MPSTRSGASYNPSSRPQKGHRRDYGRSQSVTEGQRSVDNFQIDKLCHSEADNTFLPLNRADTATSSLSGHIQSQPEGLQKCIAAQRVPDPFRSVEKLHEFLPDCEKIPGPSQHLQVTQWMASIDGKEEHDALSRRMAEKKPSTTQEKANNSPNSQQQKFQGEKAATISKKGKRQGTSHKPLEPGLQDPEYSAGCHGKCISDGQNNDGITEKGGSQIKISEMISNIFNSIPELYEAISHVKTHVSDKNSSICNNIQTNSLSLSQINETPLCFEKSLRAIETSNNDN</sequence>
<name>A0A9Q3ES41_9BASI</name>
<evidence type="ECO:0000313" key="2">
    <source>
        <dbReference type="EMBL" id="MBW0523896.1"/>
    </source>
</evidence>
<accession>A0A9Q3ES41</accession>
<feature type="compositionally biased region" description="Polar residues" evidence="1">
    <location>
        <begin position="1"/>
        <end position="16"/>
    </location>
</feature>
<evidence type="ECO:0000256" key="1">
    <source>
        <dbReference type="SAM" id="MobiDB-lite"/>
    </source>
</evidence>
<keyword evidence="3" id="KW-1185">Reference proteome</keyword>
<feature type="region of interest" description="Disordered" evidence="1">
    <location>
        <begin position="126"/>
        <end position="188"/>
    </location>
</feature>
<reference evidence="2" key="1">
    <citation type="submission" date="2021-03" db="EMBL/GenBank/DDBJ databases">
        <title>Draft genome sequence of rust myrtle Austropuccinia psidii MF-1, a brazilian biotype.</title>
        <authorList>
            <person name="Quecine M.C."/>
            <person name="Pachon D.M.R."/>
            <person name="Bonatelli M.L."/>
            <person name="Correr F.H."/>
            <person name="Franceschini L.M."/>
            <person name="Leite T.F."/>
            <person name="Margarido G.R.A."/>
            <person name="Almeida C.A."/>
            <person name="Ferrarezi J.A."/>
            <person name="Labate C.A."/>
        </authorList>
    </citation>
    <scope>NUCLEOTIDE SEQUENCE</scope>
    <source>
        <strain evidence="2">MF-1</strain>
    </source>
</reference>
<dbReference type="EMBL" id="AVOT02030648">
    <property type="protein sequence ID" value="MBW0523896.1"/>
    <property type="molecule type" value="Genomic_DNA"/>
</dbReference>
<feature type="compositionally biased region" description="Basic and acidic residues" evidence="1">
    <location>
        <begin position="126"/>
        <end position="141"/>
    </location>
</feature>
<feature type="compositionally biased region" description="Polar residues" evidence="1">
    <location>
        <begin position="142"/>
        <end position="159"/>
    </location>
</feature>
<gene>
    <name evidence="2" type="ORF">O181_063611</name>
</gene>
<protein>
    <submittedName>
        <fullName evidence="2">Uncharacterized protein</fullName>
    </submittedName>
</protein>
<comment type="caution">
    <text evidence="2">The sequence shown here is derived from an EMBL/GenBank/DDBJ whole genome shotgun (WGS) entry which is preliminary data.</text>
</comment>
<dbReference type="AlphaFoldDB" id="A0A9Q3ES41"/>
<evidence type="ECO:0000313" key="3">
    <source>
        <dbReference type="Proteomes" id="UP000765509"/>
    </source>
</evidence>